<sequence length="105" mass="11618">MKRHLFAGDADVVDVDAADVVVAAAGVVVVLALAPVAVPASSHAAALASSHALSYEWRYFRTINRMKRPARMTSWQGFCFSRWHVRQRILHKITMIHHVAKADLA</sequence>
<evidence type="ECO:0000313" key="2">
    <source>
        <dbReference type="EMBL" id="KLI00059.1"/>
    </source>
</evidence>
<dbReference type="AlphaFoldDB" id="A0A837KQR4"/>
<reference evidence="2 3" key="1">
    <citation type="submission" date="2015-05" db="EMBL/GenBank/DDBJ databases">
        <title>Genome sequencing project for genomic taxonomy and phylogenomics of Bacillus-like bacteria.</title>
        <authorList>
            <person name="Liu B."/>
            <person name="Wang J."/>
            <person name="Zhu Y."/>
            <person name="Liu G."/>
            <person name="Chen Q."/>
            <person name="Chen Z."/>
            <person name="Lan J."/>
            <person name="Che J."/>
            <person name="Ge C."/>
            <person name="Shi H."/>
            <person name="Pan Z."/>
            <person name="Liu X."/>
        </authorList>
    </citation>
    <scope>NUCLEOTIDE SEQUENCE [LARGE SCALE GENOMIC DNA]</scope>
    <source>
        <strain evidence="2 3">DSM 9885</strain>
    </source>
</reference>
<gene>
    <name evidence="2" type="ORF">AA984_08025</name>
</gene>
<evidence type="ECO:0000256" key="1">
    <source>
        <dbReference type="SAM" id="Phobius"/>
    </source>
</evidence>
<organism evidence="2 3">
    <name type="scientific">Brevibacillus formosus</name>
    <dbReference type="NCBI Taxonomy" id="54913"/>
    <lineage>
        <taxon>Bacteria</taxon>
        <taxon>Bacillati</taxon>
        <taxon>Bacillota</taxon>
        <taxon>Bacilli</taxon>
        <taxon>Bacillales</taxon>
        <taxon>Paenibacillaceae</taxon>
        <taxon>Brevibacillus</taxon>
    </lineage>
</organism>
<dbReference type="Proteomes" id="UP000035218">
    <property type="component" value="Unassembled WGS sequence"/>
</dbReference>
<evidence type="ECO:0000313" key="3">
    <source>
        <dbReference type="Proteomes" id="UP000035218"/>
    </source>
</evidence>
<keyword evidence="1" id="KW-0472">Membrane</keyword>
<keyword evidence="1" id="KW-1133">Transmembrane helix</keyword>
<comment type="caution">
    <text evidence="2">The sequence shown here is derived from an EMBL/GenBank/DDBJ whole genome shotgun (WGS) entry which is preliminary data.</text>
</comment>
<name>A0A837KQR4_9BACL</name>
<dbReference type="EMBL" id="LDCN01000002">
    <property type="protein sequence ID" value="KLI00059.1"/>
    <property type="molecule type" value="Genomic_DNA"/>
</dbReference>
<feature type="transmembrane region" description="Helical" evidence="1">
    <location>
        <begin position="20"/>
        <end position="40"/>
    </location>
</feature>
<proteinExistence type="predicted"/>
<accession>A0A837KQR4</accession>
<keyword evidence="1" id="KW-0812">Transmembrane</keyword>
<protein>
    <submittedName>
        <fullName evidence="2">Uncharacterized protein</fullName>
    </submittedName>
</protein>